<dbReference type="EMBL" id="SRLO01020920">
    <property type="protein sequence ID" value="TNN22811.1"/>
    <property type="molecule type" value="Genomic_DNA"/>
</dbReference>
<protein>
    <submittedName>
        <fullName evidence="1">Uncharacterized protein</fullName>
    </submittedName>
</protein>
<name>A0A4Z2E231_9TELE</name>
<evidence type="ECO:0000313" key="1">
    <source>
        <dbReference type="EMBL" id="TNN22811.1"/>
    </source>
</evidence>
<gene>
    <name evidence="1" type="ORF">EYF80_067073</name>
</gene>
<keyword evidence="2" id="KW-1185">Reference proteome</keyword>
<dbReference type="AlphaFoldDB" id="A0A4Z2E231"/>
<proteinExistence type="predicted"/>
<sequence>MLEMMPELEATLISEMRGVRRSAFGVRRSAGCSRFTTDPKPRAGNPRLFWSLRPDEFETEKKMQRNDIMSVFTCKGGSCPRQHR</sequence>
<evidence type="ECO:0000313" key="2">
    <source>
        <dbReference type="Proteomes" id="UP000314294"/>
    </source>
</evidence>
<dbReference type="Proteomes" id="UP000314294">
    <property type="component" value="Unassembled WGS sequence"/>
</dbReference>
<comment type="caution">
    <text evidence="1">The sequence shown here is derived from an EMBL/GenBank/DDBJ whole genome shotgun (WGS) entry which is preliminary data.</text>
</comment>
<reference evidence="1 2" key="1">
    <citation type="submission" date="2019-03" db="EMBL/GenBank/DDBJ databases">
        <title>First draft genome of Liparis tanakae, snailfish: a comprehensive survey of snailfish specific genes.</title>
        <authorList>
            <person name="Kim W."/>
            <person name="Song I."/>
            <person name="Jeong J.-H."/>
            <person name="Kim D."/>
            <person name="Kim S."/>
            <person name="Ryu S."/>
            <person name="Song J.Y."/>
            <person name="Lee S.K."/>
        </authorList>
    </citation>
    <scope>NUCLEOTIDE SEQUENCE [LARGE SCALE GENOMIC DNA]</scope>
    <source>
        <tissue evidence="1">Muscle</tissue>
    </source>
</reference>
<accession>A0A4Z2E231</accession>
<organism evidence="1 2">
    <name type="scientific">Liparis tanakae</name>
    <name type="common">Tanaka's snailfish</name>
    <dbReference type="NCBI Taxonomy" id="230148"/>
    <lineage>
        <taxon>Eukaryota</taxon>
        <taxon>Metazoa</taxon>
        <taxon>Chordata</taxon>
        <taxon>Craniata</taxon>
        <taxon>Vertebrata</taxon>
        <taxon>Euteleostomi</taxon>
        <taxon>Actinopterygii</taxon>
        <taxon>Neopterygii</taxon>
        <taxon>Teleostei</taxon>
        <taxon>Neoteleostei</taxon>
        <taxon>Acanthomorphata</taxon>
        <taxon>Eupercaria</taxon>
        <taxon>Perciformes</taxon>
        <taxon>Cottioidei</taxon>
        <taxon>Cottales</taxon>
        <taxon>Liparidae</taxon>
        <taxon>Liparis</taxon>
    </lineage>
</organism>